<evidence type="ECO:0000313" key="1">
    <source>
        <dbReference type="EMBL" id="RWQ96291.1"/>
    </source>
</evidence>
<dbReference type="EMBL" id="RCNU01000004">
    <property type="protein sequence ID" value="RWQ96291.1"/>
    <property type="molecule type" value="Genomic_DNA"/>
</dbReference>
<name>A0A443HX09_BYSSP</name>
<accession>A0A443HX09</accession>
<dbReference type="STRING" id="264951.A0A443HX09"/>
<organism evidence="1 2">
    <name type="scientific">Byssochlamys spectabilis</name>
    <name type="common">Paecilomyces variotii</name>
    <dbReference type="NCBI Taxonomy" id="264951"/>
    <lineage>
        <taxon>Eukaryota</taxon>
        <taxon>Fungi</taxon>
        <taxon>Dikarya</taxon>
        <taxon>Ascomycota</taxon>
        <taxon>Pezizomycotina</taxon>
        <taxon>Eurotiomycetes</taxon>
        <taxon>Eurotiomycetidae</taxon>
        <taxon>Eurotiales</taxon>
        <taxon>Thermoascaceae</taxon>
        <taxon>Paecilomyces</taxon>
    </lineage>
</organism>
<reference evidence="1 2" key="1">
    <citation type="journal article" date="2018" name="Front. Microbiol.">
        <title>Genomic and genetic insights into a cosmopolitan fungus, Paecilomyces variotii (Eurotiales).</title>
        <authorList>
            <person name="Urquhart A.S."/>
            <person name="Mondo S.J."/>
            <person name="Makela M.R."/>
            <person name="Hane J.K."/>
            <person name="Wiebenga A."/>
            <person name="He G."/>
            <person name="Mihaltcheva S."/>
            <person name="Pangilinan J."/>
            <person name="Lipzen A."/>
            <person name="Barry K."/>
            <person name="de Vries R.P."/>
            <person name="Grigoriev I.V."/>
            <person name="Idnurm A."/>
        </authorList>
    </citation>
    <scope>NUCLEOTIDE SEQUENCE [LARGE SCALE GENOMIC DNA]</scope>
    <source>
        <strain evidence="1 2">CBS 101075</strain>
    </source>
</reference>
<dbReference type="RefSeq" id="XP_028485936.1">
    <property type="nucleotide sequence ID" value="XM_028630444.1"/>
</dbReference>
<dbReference type="Proteomes" id="UP000283841">
    <property type="component" value="Unassembled WGS sequence"/>
</dbReference>
<sequence>MENLIEFPIECADFMLEEIDDLSKHSTTCFFQPCSSLLFEEYPISPDFTEVMETIQAHENAWLSSERLTDDLFNGAGFLSTWLTSNFSYSWRAKGQGKASLQFAVTKWNPTGFGDLIDEEFEYTTFYPSRREPRHAWYDREGAPHVMFTIAHRFEGKDECLLRGELLAIIAVMITRRRCDDFAEHSIIPVMIFSFMGRKGRILQAHTSDRMLIIRKSKLYDFSTLQEFRENTSLFLRYMTSQVVGDTQQTATGPVITESQLQADK</sequence>
<dbReference type="AlphaFoldDB" id="A0A443HX09"/>
<proteinExistence type="predicted"/>
<dbReference type="GeneID" id="39599721"/>
<gene>
    <name evidence="1" type="ORF">C8Q69DRAFT_464709</name>
</gene>
<dbReference type="VEuPathDB" id="FungiDB:C8Q69DRAFT_464709"/>
<evidence type="ECO:0000313" key="2">
    <source>
        <dbReference type="Proteomes" id="UP000283841"/>
    </source>
</evidence>
<comment type="caution">
    <text evidence="1">The sequence shown here is derived from an EMBL/GenBank/DDBJ whole genome shotgun (WGS) entry which is preliminary data.</text>
</comment>
<protein>
    <submittedName>
        <fullName evidence="1">Uncharacterized protein</fullName>
    </submittedName>
</protein>
<keyword evidence="2" id="KW-1185">Reference proteome</keyword>